<evidence type="ECO:0000256" key="4">
    <source>
        <dbReference type="ARBA" id="ARBA00023163"/>
    </source>
</evidence>
<keyword evidence="3" id="KW-0238">DNA-binding</keyword>
<keyword evidence="4" id="KW-0804">Transcription</keyword>
<reference evidence="6 7" key="1">
    <citation type="submission" date="2018-06" db="EMBL/GenBank/DDBJ databases">
        <title>The Genome of Cuscuta australis (Dodder) Provides Insight into the Evolution of Plant Parasitism.</title>
        <authorList>
            <person name="Liu H."/>
        </authorList>
    </citation>
    <scope>NUCLEOTIDE SEQUENCE [LARGE SCALE GENOMIC DNA]</scope>
    <source>
        <strain evidence="7">cv. Yunnan</strain>
        <tissue evidence="6">Vines</tissue>
    </source>
</reference>
<name>A0A328D5I5_9ASTE</name>
<evidence type="ECO:0000256" key="5">
    <source>
        <dbReference type="ARBA" id="ARBA00023242"/>
    </source>
</evidence>
<evidence type="ECO:0000256" key="2">
    <source>
        <dbReference type="ARBA" id="ARBA00023015"/>
    </source>
</evidence>
<proteinExistence type="predicted"/>
<dbReference type="InterPro" id="IPR005508">
    <property type="entry name" value="At2g31720-like"/>
</dbReference>
<gene>
    <name evidence="6" type="ORF">DM860_008663</name>
</gene>
<dbReference type="AlphaFoldDB" id="A0A328D5I5"/>
<dbReference type="PANTHER" id="PTHR31541">
    <property type="entry name" value="B3 DOMAIN PLANT PROTEIN-RELATED"/>
    <property type="match status" value="1"/>
</dbReference>
<evidence type="ECO:0000256" key="3">
    <source>
        <dbReference type="ARBA" id="ARBA00023125"/>
    </source>
</evidence>
<organism evidence="6 7">
    <name type="scientific">Cuscuta australis</name>
    <dbReference type="NCBI Taxonomy" id="267555"/>
    <lineage>
        <taxon>Eukaryota</taxon>
        <taxon>Viridiplantae</taxon>
        <taxon>Streptophyta</taxon>
        <taxon>Embryophyta</taxon>
        <taxon>Tracheophyta</taxon>
        <taxon>Spermatophyta</taxon>
        <taxon>Magnoliopsida</taxon>
        <taxon>eudicotyledons</taxon>
        <taxon>Gunneridae</taxon>
        <taxon>Pentapetalae</taxon>
        <taxon>asterids</taxon>
        <taxon>lamiids</taxon>
        <taxon>Solanales</taxon>
        <taxon>Convolvulaceae</taxon>
        <taxon>Cuscuteae</taxon>
        <taxon>Cuscuta</taxon>
        <taxon>Cuscuta subgen. Grammica</taxon>
        <taxon>Cuscuta sect. Cleistogrammica</taxon>
    </lineage>
</organism>
<evidence type="ECO:0008006" key="8">
    <source>
        <dbReference type="Google" id="ProtNLM"/>
    </source>
</evidence>
<dbReference type="InterPro" id="IPR015300">
    <property type="entry name" value="DNA-bd_pseudobarrel_sf"/>
</dbReference>
<evidence type="ECO:0000256" key="1">
    <source>
        <dbReference type="ARBA" id="ARBA00004123"/>
    </source>
</evidence>
<accession>A0A328D5I5</accession>
<protein>
    <recommendedName>
        <fullName evidence="8">TF-B3 domain-containing protein</fullName>
    </recommendedName>
</protein>
<evidence type="ECO:0000313" key="7">
    <source>
        <dbReference type="Proteomes" id="UP000249390"/>
    </source>
</evidence>
<keyword evidence="2" id="KW-0805">Transcription regulation</keyword>
<keyword evidence="7" id="KW-1185">Reference proteome</keyword>
<dbReference type="Pfam" id="PF03754">
    <property type="entry name" value="At2g31720-like"/>
    <property type="match status" value="1"/>
</dbReference>
<evidence type="ECO:0000313" key="6">
    <source>
        <dbReference type="EMBL" id="RAL40965.1"/>
    </source>
</evidence>
<dbReference type="Proteomes" id="UP000249390">
    <property type="component" value="Unassembled WGS sequence"/>
</dbReference>
<dbReference type="EMBL" id="NQVE01000192">
    <property type="protein sequence ID" value="RAL40965.1"/>
    <property type="molecule type" value="Genomic_DNA"/>
</dbReference>
<sequence length="266" mass="30193">MMTPPPAVDFAANLHLLADVAIAENKVEKAALDVVIASHRHSAATPSAKSLRERMVLEKVRRNINNRDFVKMAAAAMPWTPPPPTPSPEPAVKEEVKKKTIKKRVQNHDFQGQEPADLPEAFRRRIRELAGPDAVVSEEKLLIQKALTASDVGKNQHRLTMPVRRMAGRWRGFLREEEEWVLMQREGDRVGSIDGVPLVDPSLRRCGVSLRRWVMSKGRGRRSSVSLVITKKWKEIFTRLRLTEGLVVQVWSCRVNEELWLALVRV</sequence>
<comment type="caution">
    <text evidence="6">The sequence shown here is derived from an EMBL/GenBank/DDBJ whole genome shotgun (WGS) entry which is preliminary data.</text>
</comment>
<comment type="subcellular location">
    <subcellularLocation>
        <location evidence="1">Nucleus</location>
    </subcellularLocation>
</comment>
<dbReference type="Gene3D" id="2.40.330.10">
    <property type="entry name" value="DNA-binding pseudobarrel domain"/>
    <property type="match status" value="1"/>
</dbReference>
<dbReference type="GO" id="GO:0005634">
    <property type="term" value="C:nucleus"/>
    <property type="evidence" value="ECO:0007669"/>
    <property type="project" value="UniProtKB-SubCell"/>
</dbReference>
<keyword evidence="5" id="KW-0539">Nucleus</keyword>
<dbReference type="GO" id="GO:0003677">
    <property type="term" value="F:DNA binding"/>
    <property type="evidence" value="ECO:0007669"/>
    <property type="project" value="UniProtKB-KW"/>
</dbReference>
<dbReference type="PANTHER" id="PTHR31541:SF25">
    <property type="entry name" value="GAMMA-GLIADIN B"/>
    <property type="match status" value="1"/>
</dbReference>